<gene>
    <name evidence="4" type="primary">ykuL</name>
    <name evidence="4" type="ORF">SAMEA4504048_02027</name>
</gene>
<dbReference type="InterPro" id="IPR046342">
    <property type="entry name" value="CBS_dom_sf"/>
</dbReference>
<dbReference type="SMART" id="SM00116">
    <property type="entry name" value="CBS"/>
    <property type="match status" value="2"/>
</dbReference>
<dbReference type="OrthoDB" id="2375431at2"/>
<protein>
    <submittedName>
        <fullName evidence="4">CBS domain containing protein</fullName>
    </submittedName>
</protein>
<dbReference type="NCBIfam" id="NF041630">
    <property type="entry name" value="CBS_CbpB"/>
    <property type="match status" value="1"/>
</dbReference>
<dbReference type="PROSITE" id="PS51371">
    <property type="entry name" value="CBS"/>
    <property type="match status" value="1"/>
</dbReference>
<evidence type="ECO:0000256" key="2">
    <source>
        <dbReference type="PROSITE-ProRule" id="PRU00703"/>
    </source>
</evidence>
<evidence type="ECO:0000313" key="5">
    <source>
        <dbReference type="Proteomes" id="UP000215144"/>
    </source>
</evidence>
<dbReference type="InterPro" id="IPR051257">
    <property type="entry name" value="Diverse_CBS-Domain"/>
</dbReference>
<evidence type="ECO:0000256" key="1">
    <source>
        <dbReference type="ARBA" id="ARBA00023122"/>
    </source>
</evidence>
<dbReference type="SUPFAM" id="SSF54631">
    <property type="entry name" value="CBS-domain pair"/>
    <property type="match status" value="1"/>
</dbReference>
<dbReference type="Gene3D" id="3.10.580.10">
    <property type="entry name" value="CBS-domain"/>
    <property type="match status" value="1"/>
</dbReference>
<dbReference type="PANTHER" id="PTHR43080:SF2">
    <property type="entry name" value="CBS DOMAIN-CONTAINING PROTEIN"/>
    <property type="match status" value="1"/>
</dbReference>
<organism evidence="4 5">
    <name type="scientific">Streptococcus acidominimus</name>
    <dbReference type="NCBI Taxonomy" id="1326"/>
    <lineage>
        <taxon>Bacteria</taxon>
        <taxon>Bacillati</taxon>
        <taxon>Bacillota</taxon>
        <taxon>Bacilli</taxon>
        <taxon>Lactobacillales</taxon>
        <taxon>Streptococcaceae</taxon>
        <taxon>Streptococcus</taxon>
    </lineage>
</organism>
<dbReference type="InterPro" id="IPR048125">
    <property type="entry name" value="CBS_CbpB"/>
</dbReference>
<dbReference type="Proteomes" id="UP000215144">
    <property type="component" value="Chromosome 1"/>
</dbReference>
<dbReference type="PANTHER" id="PTHR43080">
    <property type="entry name" value="CBS DOMAIN-CONTAINING PROTEIN CBSX3, MITOCHONDRIAL"/>
    <property type="match status" value="1"/>
</dbReference>
<name>A0A239XF98_STRAI</name>
<dbReference type="CDD" id="cd04643">
    <property type="entry name" value="CBS_pair_bac"/>
    <property type="match status" value="1"/>
</dbReference>
<accession>A0A239XF98</accession>
<dbReference type="Pfam" id="PF00571">
    <property type="entry name" value="CBS"/>
    <property type="match status" value="2"/>
</dbReference>
<feature type="domain" description="CBS" evidence="3">
    <location>
        <begin position="18"/>
        <end position="76"/>
    </location>
</feature>
<sequence length="154" mass="17235">MIAKEFEVFLTGYTDHFLVPAKDLAIVVGTHNMDHVLLLMMSNGYSRIPVIDKEKRYLGTVSISDIMNYQSENELTDDALGNTDVALAVSDIIETISPNASLTEIMHKLVDNSFLPVLDEETQFLGIITRRSILKAVNALLHEFTEDYDIVSKS</sequence>
<dbReference type="InterPro" id="IPR000644">
    <property type="entry name" value="CBS_dom"/>
</dbReference>
<dbReference type="EMBL" id="LT906454">
    <property type="protein sequence ID" value="SNV45489.1"/>
    <property type="molecule type" value="Genomic_DNA"/>
</dbReference>
<keyword evidence="1 2" id="KW-0129">CBS domain</keyword>
<proteinExistence type="predicted"/>
<reference evidence="4 5" key="1">
    <citation type="submission" date="2017-06" db="EMBL/GenBank/DDBJ databases">
        <authorList>
            <consortium name="Pathogen Informatics"/>
        </authorList>
    </citation>
    <scope>NUCLEOTIDE SEQUENCE [LARGE SCALE GENOMIC DNA]</scope>
    <source>
        <strain evidence="4 5">NCTC11291</strain>
    </source>
</reference>
<dbReference type="RefSeq" id="WP_095123484.1">
    <property type="nucleotide sequence ID" value="NZ_LT906454.1"/>
</dbReference>
<dbReference type="KEGG" id="saco:SAME_02027"/>
<dbReference type="AlphaFoldDB" id="A0A239XF98"/>
<evidence type="ECO:0000313" key="4">
    <source>
        <dbReference type="EMBL" id="SNV45489.1"/>
    </source>
</evidence>
<evidence type="ECO:0000259" key="3">
    <source>
        <dbReference type="PROSITE" id="PS51371"/>
    </source>
</evidence>